<comment type="similarity">
    <text evidence="1 2">Belongs to the UPF0102 family.</text>
</comment>
<dbReference type="HAMAP" id="MF_00048">
    <property type="entry name" value="UPF0102"/>
    <property type="match status" value="1"/>
</dbReference>
<sequence>MWFSRKQVAKSAKAPKGQLELLPGQQVAAPNQLTTKRLGDAAESLALKHLVKAGLKLVDANYRTPGRGGGEIDLVMRAPDGTLVFVEVRQRSGQSHGGAGASISAVKQQRIVLAARHYLMRFASAPPCRFDVVLVQGGLGEEGGANIEWLRAAFDAS</sequence>
<gene>
    <name evidence="3" type="ORF">ACFQND_09175</name>
</gene>
<comment type="caution">
    <text evidence="3">The sequence shown here is derived from an EMBL/GenBank/DDBJ whole genome shotgun (WGS) entry which is preliminary data.</text>
</comment>
<keyword evidence="4" id="KW-1185">Reference proteome</keyword>
<dbReference type="InterPro" id="IPR011335">
    <property type="entry name" value="Restrct_endonuc-II-like"/>
</dbReference>
<dbReference type="PANTHER" id="PTHR34039:SF1">
    <property type="entry name" value="UPF0102 PROTEIN YRAN"/>
    <property type="match status" value="1"/>
</dbReference>
<dbReference type="InterPro" id="IPR003509">
    <property type="entry name" value="UPF0102_YraN-like"/>
</dbReference>
<dbReference type="SUPFAM" id="SSF52980">
    <property type="entry name" value="Restriction endonuclease-like"/>
    <property type="match status" value="1"/>
</dbReference>
<evidence type="ECO:0000256" key="2">
    <source>
        <dbReference type="HAMAP-Rule" id="MF_00048"/>
    </source>
</evidence>
<dbReference type="EMBL" id="JBHSRS010000018">
    <property type="protein sequence ID" value="MFC6281399.1"/>
    <property type="molecule type" value="Genomic_DNA"/>
</dbReference>
<dbReference type="NCBIfam" id="NF009150">
    <property type="entry name" value="PRK12497.1-3"/>
    <property type="match status" value="1"/>
</dbReference>
<dbReference type="RefSeq" id="WP_371439066.1">
    <property type="nucleotide sequence ID" value="NZ_JBHSRS010000018.1"/>
</dbReference>
<accession>A0ABW1TWT7</accession>
<organism evidence="3 4">
    <name type="scientific">Polaromonas aquatica</name>
    <dbReference type="NCBI Taxonomy" id="332657"/>
    <lineage>
        <taxon>Bacteria</taxon>
        <taxon>Pseudomonadati</taxon>
        <taxon>Pseudomonadota</taxon>
        <taxon>Betaproteobacteria</taxon>
        <taxon>Burkholderiales</taxon>
        <taxon>Comamonadaceae</taxon>
        <taxon>Polaromonas</taxon>
    </lineage>
</organism>
<evidence type="ECO:0000256" key="1">
    <source>
        <dbReference type="ARBA" id="ARBA00006738"/>
    </source>
</evidence>
<proteinExistence type="inferred from homology"/>
<dbReference type="Proteomes" id="UP001596270">
    <property type="component" value="Unassembled WGS sequence"/>
</dbReference>
<evidence type="ECO:0000313" key="4">
    <source>
        <dbReference type="Proteomes" id="UP001596270"/>
    </source>
</evidence>
<dbReference type="Gene3D" id="3.40.1350.10">
    <property type="match status" value="1"/>
</dbReference>
<dbReference type="PANTHER" id="PTHR34039">
    <property type="entry name" value="UPF0102 PROTEIN YRAN"/>
    <property type="match status" value="1"/>
</dbReference>
<name>A0ABW1TWT7_9BURK</name>
<dbReference type="NCBIfam" id="TIGR00252">
    <property type="entry name" value="YraN family protein"/>
    <property type="match status" value="1"/>
</dbReference>
<protein>
    <recommendedName>
        <fullName evidence="2">UPF0102 protein ACFQND_09175</fullName>
    </recommendedName>
</protein>
<dbReference type="Pfam" id="PF02021">
    <property type="entry name" value="UPF0102"/>
    <property type="match status" value="1"/>
</dbReference>
<evidence type="ECO:0000313" key="3">
    <source>
        <dbReference type="EMBL" id="MFC6281399.1"/>
    </source>
</evidence>
<reference evidence="4" key="1">
    <citation type="journal article" date="2019" name="Int. J. Syst. Evol. Microbiol.">
        <title>The Global Catalogue of Microorganisms (GCM) 10K type strain sequencing project: providing services to taxonomists for standard genome sequencing and annotation.</title>
        <authorList>
            <consortium name="The Broad Institute Genomics Platform"/>
            <consortium name="The Broad Institute Genome Sequencing Center for Infectious Disease"/>
            <person name="Wu L."/>
            <person name="Ma J."/>
        </authorList>
    </citation>
    <scope>NUCLEOTIDE SEQUENCE [LARGE SCALE GENOMIC DNA]</scope>
    <source>
        <strain evidence="4">CCUG 39402</strain>
    </source>
</reference>
<dbReference type="InterPro" id="IPR011856">
    <property type="entry name" value="tRNA_endonuc-like_dom_sf"/>
</dbReference>